<evidence type="ECO:0000313" key="7">
    <source>
        <dbReference type="EMBL" id="KGA18389.1"/>
    </source>
</evidence>
<keyword evidence="3 6" id="KW-0812">Transmembrane</keyword>
<feature type="transmembrane region" description="Helical" evidence="6">
    <location>
        <begin position="233"/>
        <end position="256"/>
    </location>
</feature>
<evidence type="ECO:0000256" key="4">
    <source>
        <dbReference type="ARBA" id="ARBA00022989"/>
    </source>
</evidence>
<comment type="subcellular location">
    <subcellularLocation>
        <location evidence="1">Cell membrane</location>
        <topology evidence="1">Multi-pass membrane protein</topology>
    </subcellularLocation>
</comment>
<feature type="transmembrane region" description="Helical" evidence="6">
    <location>
        <begin position="287"/>
        <end position="304"/>
    </location>
</feature>
<proteinExistence type="predicted"/>
<evidence type="ECO:0008006" key="8">
    <source>
        <dbReference type="Google" id="ProtNLM"/>
    </source>
</evidence>
<reference evidence="7" key="1">
    <citation type="submission" date="2014-06" db="EMBL/GenBank/DDBJ databases">
        <title>Key roles for freshwater Actinobacteria revealed by deep metagenomic sequencing.</title>
        <authorList>
            <person name="Ghai R."/>
            <person name="Mizuno C.M."/>
            <person name="Picazo A."/>
            <person name="Camacho A."/>
            <person name="Rodriguez-Valera F."/>
        </authorList>
    </citation>
    <scope>NUCLEOTIDE SEQUENCE</scope>
</reference>
<feature type="transmembrane region" description="Helical" evidence="6">
    <location>
        <begin position="316"/>
        <end position="335"/>
    </location>
</feature>
<dbReference type="AlphaFoldDB" id="A0A094Q8B9"/>
<feature type="transmembrane region" description="Helical" evidence="6">
    <location>
        <begin position="72"/>
        <end position="105"/>
    </location>
</feature>
<evidence type="ECO:0000256" key="5">
    <source>
        <dbReference type="ARBA" id="ARBA00023136"/>
    </source>
</evidence>
<evidence type="ECO:0000256" key="1">
    <source>
        <dbReference type="ARBA" id="ARBA00004651"/>
    </source>
</evidence>
<feature type="transmembrane region" description="Helical" evidence="6">
    <location>
        <begin position="262"/>
        <end position="280"/>
    </location>
</feature>
<dbReference type="PANTHER" id="PTHR32196:SF72">
    <property type="entry name" value="RIBOSE IMPORT PERMEASE PROTEIN RBSC"/>
    <property type="match status" value="1"/>
</dbReference>
<keyword evidence="5 6" id="KW-0472">Membrane</keyword>
<feature type="transmembrane region" description="Helical" evidence="6">
    <location>
        <begin position="142"/>
        <end position="161"/>
    </location>
</feature>
<dbReference type="EMBL" id="JNSL01000044">
    <property type="protein sequence ID" value="KGA18389.1"/>
    <property type="molecule type" value="Genomic_DNA"/>
</dbReference>
<keyword evidence="2" id="KW-1003">Cell membrane</keyword>
<gene>
    <name evidence="7" type="ORF">GM51_8435</name>
</gene>
<evidence type="ECO:0000256" key="6">
    <source>
        <dbReference type="SAM" id="Phobius"/>
    </source>
</evidence>
<evidence type="ECO:0000256" key="3">
    <source>
        <dbReference type="ARBA" id="ARBA00022692"/>
    </source>
</evidence>
<feature type="transmembrane region" description="Helical" evidence="6">
    <location>
        <begin position="31"/>
        <end position="51"/>
    </location>
</feature>
<feature type="transmembrane region" description="Helical" evidence="6">
    <location>
        <begin position="181"/>
        <end position="202"/>
    </location>
</feature>
<dbReference type="InterPro" id="IPR001851">
    <property type="entry name" value="ABC_transp_permease"/>
</dbReference>
<dbReference type="PANTHER" id="PTHR32196">
    <property type="entry name" value="ABC TRANSPORTER PERMEASE PROTEIN YPHD-RELATED-RELATED"/>
    <property type="match status" value="1"/>
</dbReference>
<organism evidence="7">
    <name type="scientific">freshwater metagenome</name>
    <dbReference type="NCBI Taxonomy" id="449393"/>
    <lineage>
        <taxon>unclassified sequences</taxon>
        <taxon>metagenomes</taxon>
        <taxon>ecological metagenomes</taxon>
    </lineage>
</organism>
<dbReference type="GO" id="GO:0022857">
    <property type="term" value="F:transmembrane transporter activity"/>
    <property type="evidence" value="ECO:0007669"/>
    <property type="project" value="InterPro"/>
</dbReference>
<dbReference type="GO" id="GO:0005886">
    <property type="term" value="C:plasma membrane"/>
    <property type="evidence" value="ECO:0007669"/>
    <property type="project" value="UniProtKB-SubCell"/>
</dbReference>
<keyword evidence="4 6" id="KW-1133">Transmembrane helix</keyword>
<accession>A0A094Q8B9</accession>
<feature type="transmembrane region" description="Helical" evidence="6">
    <location>
        <begin position="111"/>
        <end position="130"/>
    </location>
</feature>
<dbReference type="CDD" id="cd06579">
    <property type="entry name" value="TM_PBP1_transp_AraH_like"/>
    <property type="match status" value="1"/>
</dbReference>
<dbReference type="Pfam" id="PF02653">
    <property type="entry name" value="BPD_transp_2"/>
    <property type="match status" value="1"/>
</dbReference>
<protein>
    <recommendedName>
        <fullName evidence="8">ABC transporter permease</fullName>
    </recommendedName>
</protein>
<comment type="caution">
    <text evidence="7">The sequence shown here is derived from an EMBL/GenBank/DDBJ whole genome shotgun (WGS) entry which is preliminary data.</text>
</comment>
<name>A0A094Q8B9_9ZZZZ</name>
<evidence type="ECO:0000256" key="2">
    <source>
        <dbReference type="ARBA" id="ARBA00022475"/>
    </source>
</evidence>
<sequence length="341" mass="36110">MSQTVSLRRLNLRRKGSKDNTSAAVSTSYRIQAYAILVAWFVLFAVFSLLLPEVFPTWQNVTSIANQKAATVLLTLGLVFALSAGEFDLSIGGAVSLGAAIPAWLATKHGISLPVAILIALAFAAVFGLINGLLSVKGKIPSLVVTLGTGTALGGIVSGLAGNTTLSVQTFSFVALVKTRIFGFYAAFWFMLILAFIAWYILEHTPIGRQLYFVGQGREVARLAGIRTNAYRYYSLIACSTLAALAGAMVLTTAGAAQSSIGKSYVLPAFAAAFLGSTAIRPGRFNVWGTVVAVYFLETGITGLQLKGFEVWITDVFYGLALVIGVLVATVASNLRSRSSD</sequence>